<dbReference type="HAMAP" id="MF_01208">
    <property type="entry name" value="PyrE"/>
    <property type="match status" value="1"/>
</dbReference>
<dbReference type="NCBIfam" id="TIGR00336">
    <property type="entry name" value="pyrE"/>
    <property type="match status" value="1"/>
</dbReference>
<dbReference type="SUPFAM" id="SSF53271">
    <property type="entry name" value="PRTase-like"/>
    <property type="match status" value="1"/>
</dbReference>
<dbReference type="RefSeq" id="WP_379756861.1">
    <property type="nucleotide sequence ID" value="NZ_JBHRSQ010000009.1"/>
</dbReference>
<feature type="binding site" description="in other chain" evidence="9">
    <location>
        <position position="34"/>
    </location>
    <ligand>
        <name>5-phospho-alpha-D-ribose 1-diphosphate</name>
        <dbReference type="ChEBI" id="CHEBI:58017"/>
        <note>ligand shared between dimeric partners</note>
    </ligand>
</feature>
<sequence>MEHSGTPALQDYQREFIEFAIEQGVLRFGEFTLKSGRISPYFFNAGLFRTGEALARLGRFYARAIVDRAPAFDVLFGPAYKGIPLAVTTAVALADHHGRDLPYAFNRKEAKAHGEGGNIVGAELDGSVLIIDDVITAGTAIREAMGLIEAAGALAAGVIIALDRQERGSADVDGSGLSAIQEVEARYAMPVVSIVSLDMVLTYLEAHAGDALNHHAEAIRDYRARYGASPSA</sequence>
<feature type="binding site" description="in other chain" evidence="9">
    <location>
        <position position="108"/>
    </location>
    <ligand>
        <name>5-phospho-alpha-D-ribose 1-diphosphate</name>
        <dbReference type="ChEBI" id="CHEBI:58017"/>
        <note>ligand shared between dimeric partners</note>
    </ligand>
</feature>
<keyword evidence="12" id="KW-1185">Reference proteome</keyword>
<gene>
    <name evidence="9 11" type="primary">pyrE</name>
    <name evidence="11" type="ORF">ACFODV_07215</name>
</gene>
<organism evidence="11 12">
    <name type="scientific">Halomonas tibetensis</name>
    <dbReference type="NCBI Taxonomy" id="2259590"/>
    <lineage>
        <taxon>Bacteria</taxon>
        <taxon>Pseudomonadati</taxon>
        <taxon>Pseudomonadota</taxon>
        <taxon>Gammaproteobacteria</taxon>
        <taxon>Oceanospirillales</taxon>
        <taxon>Halomonadaceae</taxon>
        <taxon>Halomonas</taxon>
    </lineage>
</organism>
<feature type="binding site" evidence="9">
    <location>
        <position position="164"/>
    </location>
    <ligand>
        <name>orotate</name>
        <dbReference type="ChEBI" id="CHEBI:30839"/>
    </ligand>
</feature>
<evidence type="ECO:0000256" key="4">
    <source>
        <dbReference type="ARBA" id="ARBA00011738"/>
    </source>
</evidence>
<evidence type="ECO:0000259" key="10">
    <source>
        <dbReference type="Pfam" id="PF00156"/>
    </source>
</evidence>
<evidence type="ECO:0000256" key="6">
    <source>
        <dbReference type="ARBA" id="ARBA00022676"/>
    </source>
</evidence>
<dbReference type="PANTHER" id="PTHR46683">
    <property type="entry name" value="OROTATE PHOSPHORIBOSYLTRANSFERASE 1-RELATED"/>
    <property type="match status" value="1"/>
</dbReference>
<dbReference type="EC" id="2.4.2.10" evidence="5 9"/>
<dbReference type="Pfam" id="PF00156">
    <property type="entry name" value="Pribosyltran"/>
    <property type="match status" value="1"/>
</dbReference>
<comment type="cofactor">
    <cofactor evidence="9">
        <name>Mg(2+)</name>
        <dbReference type="ChEBI" id="CHEBI:18420"/>
    </cofactor>
</comment>
<evidence type="ECO:0000313" key="12">
    <source>
        <dbReference type="Proteomes" id="UP001595386"/>
    </source>
</evidence>
<evidence type="ECO:0000256" key="3">
    <source>
        <dbReference type="ARBA" id="ARBA00006340"/>
    </source>
</evidence>
<dbReference type="Gene3D" id="3.40.50.2020">
    <property type="match status" value="1"/>
</dbReference>
<evidence type="ECO:0000256" key="8">
    <source>
        <dbReference type="ARBA" id="ARBA00022975"/>
    </source>
</evidence>
<evidence type="ECO:0000256" key="5">
    <source>
        <dbReference type="ARBA" id="ARBA00011971"/>
    </source>
</evidence>
<feature type="binding site" description="in other chain" evidence="9">
    <location>
        <begin position="80"/>
        <end position="81"/>
    </location>
    <ligand>
        <name>5-phospho-alpha-D-ribose 1-diphosphate</name>
        <dbReference type="ChEBI" id="CHEBI:58017"/>
        <note>ligand shared between dimeric partners</note>
    </ligand>
</feature>
<feature type="binding site" evidence="9">
    <location>
        <position position="111"/>
    </location>
    <ligand>
        <name>5-phospho-alpha-D-ribose 1-diphosphate</name>
        <dbReference type="ChEBI" id="CHEBI:58017"/>
        <note>ligand shared between dimeric partners</note>
    </ligand>
</feature>
<feature type="binding site" description="in other chain" evidence="9">
    <location>
        <begin position="132"/>
        <end position="140"/>
    </location>
    <ligand>
        <name>5-phospho-alpha-D-ribose 1-diphosphate</name>
        <dbReference type="ChEBI" id="CHEBI:58017"/>
        <note>ligand shared between dimeric partners</note>
    </ligand>
</feature>
<protein>
    <recommendedName>
        <fullName evidence="5 9">Orotate phosphoribosyltransferase</fullName>
        <shortName evidence="9">OPRT</shortName>
        <shortName evidence="9">OPRTase</shortName>
        <ecNumber evidence="5 9">2.4.2.10</ecNumber>
    </recommendedName>
</protein>
<dbReference type="InterPro" id="IPR000836">
    <property type="entry name" value="PRTase_dom"/>
</dbReference>
<name>A0ABV7B323_9GAMM</name>
<evidence type="ECO:0000313" key="11">
    <source>
        <dbReference type="EMBL" id="MFC2991821.1"/>
    </source>
</evidence>
<comment type="catalytic activity">
    <reaction evidence="9">
        <text>orotidine 5'-phosphate + diphosphate = orotate + 5-phospho-alpha-D-ribose 1-diphosphate</text>
        <dbReference type="Rhea" id="RHEA:10380"/>
        <dbReference type="ChEBI" id="CHEBI:30839"/>
        <dbReference type="ChEBI" id="CHEBI:33019"/>
        <dbReference type="ChEBI" id="CHEBI:57538"/>
        <dbReference type="ChEBI" id="CHEBI:58017"/>
        <dbReference type="EC" id="2.4.2.10"/>
    </reaction>
</comment>
<comment type="function">
    <text evidence="1 9">Catalyzes the transfer of a ribosyl phosphate group from 5-phosphoribose 1-diphosphate to orotate, leading to the formation of orotidine monophosphate (OMP).</text>
</comment>
<proteinExistence type="inferred from homology"/>
<comment type="subunit">
    <text evidence="4 9">Homodimer.</text>
</comment>
<feature type="binding site" evidence="9">
    <location>
        <position position="113"/>
    </location>
    <ligand>
        <name>5-phospho-alpha-D-ribose 1-diphosphate</name>
        <dbReference type="ChEBI" id="CHEBI:58017"/>
        <note>ligand shared between dimeric partners</note>
    </ligand>
</feature>
<dbReference type="EMBL" id="JBHRSQ010000009">
    <property type="protein sequence ID" value="MFC2991821.1"/>
    <property type="molecule type" value="Genomic_DNA"/>
</dbReference>
<dbReference type="InterPro" id="IPR023031">
    <property type="entry name" value="OPRT"/>
</dbReference>
<comment type="pathway">
    <text evidence="2 9">Pyrimidine metabolism; UMP biosynthesis via de novo pathway; UMP from orotate: step 1/2.</text>
</comment>
<feature type="domain" description="Phosphoribosyltransferase" evidence="10">
    <location>
        <begin position="53"/>
        <end position="170"/>
    </location>
</feature>
<keyword evidence="8 9" id="KW-0665">Pyrimidine biosynthesis</keyword>
<evidence type="ECO:0000256" key="2">
    <source>
        <dbReference type="ARBA" id="ARBA00004889"/>
    </source>
</evidence>
<dbReference type="CDD" id="cd06223">
    <property type="entry name" value="PRTases_typeI"/>
    <property type="match status" value="1"/>
</dbReference>
<dbReference type="Proteomes" id="UP001595386">
    <property type="component" value="Unassembled WGS sequence"/>
</dbReference>
<reference evidence="12" key="1">
    <citation type="journal article" date="2019" name="Int. J. Syst. Evol. Microbiol.">
        <title>The Global Catalogue of Microorganisms (GCM) 10K type strain sequencing project: providing services to taxonomists for standard genome sequencing and annotation.</title>
        <authorList>
            <consortium name="The Broad Institute Genomics Platform"/>
            <consortium name="The Broad Institute Genome Sequencing Center for Infectious Disease"/>
            <person name="Wu L."/>
            <person name="Ma J."/>
        </authorList>
    </citation>
    <scope>NUCLEOTIDE SEQUENCE [LARGE SCALE GENOMIC DNA]</scope>
    <source>
        <strain evidence="12">KCTC 52660</strain>
    </source>
</reference>
<keyword evidence="7 9" id="KW-0808">Transferase</keyword>
<dbReference type="InterPro" id="IPR004467">
    <property type="entry name" value="Or_phspho_trans_dom"/>
</dbReference>
<keyword evidence="9" id="KW-0460">Magnesium</keyword>
<feature type="binding site" evidence="9">
    <location>
        <position position="136"/>
    </location>
    <ligand>
        <name>orotate</name>
        <dbReference type="ChEBI" id="CHEBI:30839"/>
    </ligand>
</feature>
<dbReference type="PANTHER" id="PTHR46683:SF1">
    <property type="entry name" value="OROTATE PHOSPHORIBOSYLTRANSFERASE 1-RELATED"/>
    <property type="match status" value="1"/>
</dbReference>
<comment type="similarity">
    <text evidence="3 9">Belongs to the purine/pyrimidine phosphoribosyltransferase family. PyrE subfamily.</text>
</comment>
<feature type="binding site" evidence="9">
    <location>
        <position position="107"/>
    </location>
    <ligand>
        <name>5-phospho-alpha-D-ribose 1-diphosphate</name>
        <dbReference type="ChEBI" id="CHEBI:58017"/>
        <note>ligand shared between dimeric partners</note>
    </ligand>
</feature>
<feature type="binding site" evidence="9">
    <location>
        <begin position="42"/>
        <end position="43"/>
    </location>
    <ligand>
        <name>orotate</name>
        <dbReference type="ChEBI" id="CHEBI:30839"/>
    </ligand>
</feature>
<evidence type="ECO:0000256" key="1">
    <source>
        <dbReference type="ARBA" id="ARBA00003769"/>
    </source>
</evidence>
<comment type="caution">
    <text evidence="11">The sequence shown here is derived from an EMBL/GenBank/DDBJ whole genome shotgun (WGS) entry which is preliminary data.</text>
</comment>
<evidence type="ECO:0000256" key="9">
    <source>
        <dbReference type="HAMAP-Rule" id="MF_01208"/>
    </source>
</evidence>
<dbReference type="GO" id="GO:0004588">
    <property type="term" value="F:orotate phosphoribosyltransferase activity"/>
    <property type="evidence" value="ECO:0007669"/>
    <property type="project" value="UniProtKB-EC"/>
</dbReference>
<evidence type="ECO:0000256" key="7">
    <source>
        <dbReference type="ARBA" id="ARBA00022679"/>
    </source>
</evidence>
<keyword evidence="6 9" id="KW-0328">Glycosyltransferase</keyword>
<accession>A0ABV7B323</accession>
<dbReference type="InterPro" id="IPR029057">
    <property type="entry name" value="PRTase-like"/>
</dbReference>